<comment type="subcellular location">
    <subcellularLocation>
        <location evidence="2">Cytoplasmic vesicle</location>
    </subcellularLocation>
    <subcellularLocation>
        <location evidence="1">Early endosome</location>
    </subcellularLocation>
    <subcellularLocation>
        <location evidence="3">Late endosome</location>
    </subcellularLocation>
</comment>
<dbReference type="InterPro" id="IPR006925">
    <property type="entry name" value="Vps16_C"/>
</dbReference>
<keyword evidence="5" id="KW-0968">Cytoplasmic vesicle</keyword>
<evidence type="ECO:0000313" key="9">
    <source>
        <dbReference type="Proteomes" id="UP001201812"/>
    </source>
</evidence>
<feature type="compositionally biased region" description="Polar residues" evidence="6">
    <location>
        <begin position="17"/>
        <end position="53"/>
    </location>
</feature>
<dbReference type="SUPFAM" id="SSF46565">
    <property type="entry name" value="Chaperone J-domain"/>
    <property type="match status" value="1"/>
</dbReference>
<name>A0AAD4MSR4_9BILA</name>
<reference evidence="8" key="1">
    <citation type="submission" date="2022-01" db="EMBL/GenBank/DDBJ databases">
        <title>Genome Sequence Resource for Two Populations of Ditylenchus destructor, the Migratory Endoparasitic Phytonematode.</title>
        <authorList>
            <person name="Zhang H."/>
            <person name="Lin R."/>
            <person name="Xie B."/>
        </authorList>
    </citation>
    <scope>NUCLEOTIDE SEQUENCE</scope>
    <source>
        <strain evidence="8">BazhouSP</strain>
    </source>
</reference>
<gene>
    <name evidence="8" type="ORF">DdX_14134</name>
</gene>
<comment type="caution">
    <text evidence="8">The sequence shown here is derived from an EMBL/GenBank/DDBJ whole genome shotgun (WGS) entry which is preliminary data.</text>
</comment>
<evidence type="ECO:0000256" key="2">
    <source>
        <dbReference type="ARBA" id="ARBA00004541"/>
    </source>
</evidence>
<dbReference type="PANTHER" id="PTHR13364">
    <property type="entry name" value="DEFECTIVE SPERMATOGENESIS PROTEIN 39"/>
    <property type="match status" value="1"/>
</dbReference>
<feature type="region of interest" description="Disordered" evidence="6">
    <location>
        <begin position="84"/>
        <end position="126"/>
    </location>
</feature>
<sequence>MHIHRRFNFDDPEDSYWNETGNNTGNQASDLSQSESSRKQSVLSKTSHASFFDNSDLESGGEDLSTTPNRSRLLEEFESKINLPGPSTWKDAADAITTDPSDSKSVQSDKSSVADITKPNSSSKVKPASASIVSDCSLGSYSTDVTVQLDYSRLKSEHKKLQKHFENIRKERYNPLPVYEAVKRLRQCQPVSLDLYKSKQDKLNLLEAALDTCDHDVICVVVLFLKRTLANSIFREILIMKEIAAEHYVQYLRESGDHSELCDTLFALGRCEEAAMFKLVSEAYRVLSDEKLRQIYDTQGKEGLRDHETITKFGWIGGKLQSFMEFVRKQKAENPNLPELKHCPFEGSCQVSLTEGCQFCNQLPNSQKSIENGNVHPEGCSCLQCETLEKKE</sequence>
<evidence type="ECO:0000256" key="3">
    <source>
        <dbReference type="ARBA" id="ARBA00004603"/>
    </source>
</evidence>
<dbReference type="PANTHER" id="PTHR13364:SF6">
    <property type="entry name" value="SPERMATOGENESIS-DEFECTIVE PROTEIN 39 HOMOLOG"/>
    <property type="match status" value="1"/>
</dbReference>
<dbReference type="EMBL" id="JAKKPZ010000065">
    <property type="protein sequence ID" value="KAI1704636.1"/>
    <property type="molecule type" value="Genomic_DNA"/>
</dbReference>
<feature type="compositionally biased region" description="Low complexity" evidence="6">
    <location>
        <begin position="103"/>
        <end position="113"/>
    </location>
</feature>
<evidence type="ECO:0000256" key="6">
    <source>
        <dbReference type="SAM" id="MobiDB-lite"/>
    </source>
</evidence>
<dbReference type="GO" id="GO:0006886">
    <property type="term" value="P:intracellular protein transport"/>
    <property type="evidence" value="ECO:0007669"/>
    <property type="project" value="InterPro"/>
</dbReference>
<dbReference type="InterPro" id="IPR040057">
    <property type="entry name" value="Spe-39"/>
</dbReference>
<evidence type="ECO:0000256" key="5">
    <source>
        <dbReference type="ARBA" id="ARBA00023329"/>
    </source>
</evidence>
<dbReference type="AlphaFoldDB" id="A0AAD4MSR4"/>
<evidence type="ECO:0000256" key="1">
    <source>
        <dbReference type="ARBA" id="ARBA00004412"/>
    </source>
</evidence>
<evidence type="ECO:0000313" key="8">
    <source>
        <dbReference type="EMBL" id="KAI1704636.1"/>
    </source>
</evidence>
<feature type="region of interest" description="Disordered" evidence="6">
    <location>
        <begin position="1"/>
        <end position="68"/>
    </location>
</feature>
<keyword evidence="9" id="KW-1185">Reference proteome</keyword>
<dbReference type="InterPro" id="IPR036869">
    <property type="entry name" value="J_dom_sf"/>
</dbReference>
<dbReference type="GO" id="GO:0005770">
    <property type="term" value="C:late endosome"/>
    <property type="evidence" value="ECO:0007669"/>
    <property type="project" value="UniProtKB-SubCell"/>
</dbReference>
<dbReference type="Pfam" id="PF04840">
    <property type="entry name" value="Vps16_C"/>
    <property type="match status" value="1"/>
</dbReference>
<keyword evidence="4" id="KW-0967">Endosome</keyword>
<evidence type="ECO:0000256" key="4">
    <source>
        <dbReference type="ARBA" id="ARBA00022753"/>
    </source>
</evidence>
<evidence type="ECO:0000259" key="7">
    <source>
        <dbReference type="Pfam" id="PF04840"/>
    </source>
</evidence>
<dbReference type="Proteomes" id="UP001201812">
    <property type="component" value="Unassembled WGS sequence"/>
</dbReference>
<proteinExistence type="predicted"/>
<organism evidence="8 9">
    <name type="scientific">Ditylenchus destructor</name>
    <dbReference type="NCBI Taxonomy" id="166010"/>
    <lineage>
        <taxon>Eukaryota</taxon>
        <taxon>Metazoa</taxon>
        <taxon>Ecdysozoa</taxon>
        <taxon>Nematoda</taxon>
        <taxon>Chromadorea</taxon>
        <taxon>Rhabditida</taxon>
        <taxon>Tylenchina</taxon>
        <taxon>Tylenchomorpha</taxon>
        <taxon>Sphaerularioidea</taxon>
        <taxon>Anguinidae</taxon>
        <taxon>Anguininae</taxon>
        <taxon>Ditylenchus</taxon>
    </lineage>
</organism>
<protein>
    <submittedName>
        <fullName evidence="8">Spermatogenesis-defective protein 39</fullName>
    </submittedName>
</protein>
<feature type="domain" description="Vps16 C-terminal" evidence="7">
    <location>
        <begin position="195"/>
        <end position="263"/>
    </location>
</feature>
<dbReference type="GO" id="GO:0007034">
    <property type="term" value="P:vacuolar transport"/>
    <property type="evidence" value="ECO:0007669"/>
    <property type="project" value="TreeGrafter"/>
</dbReference>
<accession>A0AAD4MSR4</accession>
<dbReference type="GO" id="GO:0005769">
    <property type="term" value="C:early endosome"/>
    <property type="evidence" value="ECO:0007669"/>
    <property type="project" value="UniProtKB-SubCell"/>
</dbReference>
<dbReference type="Gene3D" id="1.10.287.110">
    <property type="entry name" value="DnaJ domain"/>
    <property type="match status" value="1"/>
</dbReference>